<comment type="similarity">
    <text evidence="4">Belongs to the peptidase A25 family.</text>
</comment>
<dbReference type="GO" id="GO:0006508">
    <property type="term" value="P:proteolysis"/>
    <property type="evidence" value="ECO:0007669"/>
    <property type="project" value="UniProtKB-UniRule"/>
</dbReference>
<dbReference type="NCBIfam" id="TIGR01441">
    <property type="entry name" value="GPR"/>
    <property type="match status" value="1"/>
</dbReference>
<keyword evidence="1 4" id="KW-0645">Protease</keyword>
<evidence type="ECO:0000313" key="6">
    <source>
        <dbReference type="EMBL" id="SFU93899.1"/>
    </source>
</evidence>
<dbReference type="AlphaFoldDB" id="A0A1I7K8Z8"/>
<keyword evidence="2 4" id="KW-0378">Hydrolase</keyword>
<proteinExistence type="inferred from homology"/>
<organism evidence="6 7">
    <name type="scientific">Alicyclobacillus macrosporangiidus</name>
    <dbReference type="NCBI Taxonomy" id="392015"/>
    <lineage>
        <taxon>Bacteria</taxon>
        <taxon>Bacillati</taxon>
        <taxon>Bacillota</taxon>
        <taxon>Bacilli</taxon>
        <taxon>Bacillales</taxon>
        <taxon>Alicyclobacillaceae</taxon>
        <taxon>Alicyclobacillus</taxon>
    </lineage>
</organism>
<gene>
    <name evidence="4" type="primary">gpr</name>
    <name evidence="6" type="ORF">SAMN05421543_11469</name>
</gene>
<dbReference type="SUPFAM" id="SSF53163">
    <property type="entry name" value="HybD-like"/>
    <property type="match status" value="1"/>
</dbReference>
<dbReference type="EMBL" id="FPBV01000014">
    <property type="protein sequence ID" value="SFU93899.1"/>
    <property type="molecule type" value="Genomic_DNA"/>
</dbReference>
<comment type="PTM">
    <text evidence="4">Autoproteolytically processed. The inactive tetrameric zymogen termed p46 autoprocesses to a smaller form termed p41, which is active only during spore germination.</text>
</comment>
<protein>
    <recommendedName>
        <fullName evidence="4">Germination protease</fullName>
        <ecNumber evidence="4">3.4.24.78</ecNumber>
    </recommendedName>
    <alternativeName>
        <fullName evidence="4">GPR endopeptidase</fullName>
    </alternativeName>
    <alternativeName>
        <fullName evidence="4">Germination proteinase</fullName>
    </alternativeName>
    <alternativeName>
        <fullName evidence="4">Spore protease</fullName>
    </alternativeName>
</protein>
<evidence type="ECO:0000256" key="4">
    <source>
        <dbReference type="HAMAP-Rule" id="MF_00626"/>
    </source>
</evidence>
<evidence type="ECO:0000256" key="5">
    <source>
        <dbReference type="SAM" id="MobiDB-lite"/>
    </source>
</evidence>
<feature type="chain" id="PRO_5023530380" description="Germination protease" evidence="4">
    <location>
        <begin position="32"/>
        <end position="346"/>
    </location>
</feature>
<dbReference type="HAMAP" id="MF_00626">
    <property type="entry name" value="Germination_prot"/>
    <property type="match status" value="1"/>
</dbReference>
<dbReference type="InterPro" id="IPR023430">
    <property type="entry name" value="Pept_HybD-like_dom_sf"/>
</dbReference>
<comment type="function">
    <text evidence="4">Initiates the rapid degradation of small, acid-soluble proteins during spore germination.</text>
</comment>
<keyword evidence="3 4" id="KW-0865">Zymogen</keyword>
<sequence>MKAAHPWLRAHGARGDEDGWGQMDSYSPRTDLAIEAHEMARRRAQTVPGVEEETEALDGIRVSRVHVRDRQGEQALGKRAGRYVTIEVPGLRRRDPDLQQRVAEQFAKEFERLLNVPEQASVLVVGLGNQQVTPDALGPKVAQRMFVTRHLFQYFPDLLDEGYRTVAAVSPGVLGVTGVETTEVVKGIVEHVRPDLVVAIDALASRSLNRVNATIQISDTGIQPGAGVGNKRKALDEQTLGCKVLAVGVPTVVDAATIANDAMELILVKLKETVPGNGASQIFDHFSPQEKWQLIKEVLDPLGNNLMVTPKEIDEFIDDVAEVVARGLNLALHPSMTMEDASQLTH</sequence>
<comment type="catalytic activity">
    <reaction evidence="4">
        <text>Endopeptidase action with P4 Glu or Asp, P1 preferably Glu &gt; Asp, P1' hydrophobic and P2' Ala.</text>
        <dbReference type="EC" id="3.4.24.78"/>
    </reaction>
</comment>
<dbReference type="GO" id="GO:0004222">
    <property type="term" value="F:metalloendopeptidase activity"/>
    <property type="evidence" value="ECO:0007669"/>
    <property type="project" value="UniProtKB-UniRule"/>
</dbReference>
<dbReference type="eggNOG" id="COG0680">
    <property type="taxonomic scope" value="Bacteria"/>
</dbReference>
<dbReference type="Proteomes" id="UP000183508">
    <property type="component" value="Unassembled WGS sequence"/>
</dbReference>
<evidence type="ECO:0000256" key="3">
    <source>
        <dbReference type="ARBA" id="ARBA00023145"/>
    </source>
</evidence>
<dbReference type="Gene3D" id="3.40.50.1450">
    <property type="entry name" value="HybD-like"/>
    <property type="match status" value="1"/>
</dbReference>
<keyword evidence="7" id="KW-1185">Reference proteome</keyword>
<feature type="propeptide" id="PRO_5010391753" evidence="4">
    <location>
        <begin position="1"/>
        <end position="31"/>
    </location>
</feature>
<dbReference type="GO" id="GO:0009847">
    <property type="term" value="P:spore germination"/>
    <property type="evidence" value="ECO:0007669"/>
    <property type="project" value="UniProtKB-UniRule"/>
</dbReference>
<evidence type="ECO:0000256" key="2">
    <source>
        <dbReference type="ARBA" id="ARBA00022801"/>
    </source>
</evidence>
<feature type="region of interest" description="Disordered" evidence="5">
    <location>
        <begin position="1"/>
        <end position="22"/>
    </location>
</feature>
<evidence type="ECO:0000256" key="1">
    <source>
        <dbReference type="ARBA" id="ARBA00022670"/>
    </source>
</evidence>
<dbReference type="EC" id="3.4.24.78" evidence="4"/>
<dbReference type="Pfam" id="PF03418">
    <property type="entry name" value="Peptidase_A25"/>
    <property type="match status" value="2"/>
</dbReference>
<dbReference type="InterPro" id="IPR005080">
    <property type="entry name" value="Peptidase_A25"/>
</dbReference>
<evidence type="ECO:0000313" key="7">
    <source>
        <dbReference type="Proteomes" id="UP000183508"/>
    </source>
</evidence>
<name>A0A1I7K8Z8_9BACL</name>
<dbReference type="PIRSF" id="PIRSF019549">
    <property type="entry name" value="Peptidase_A25"/>
    <property type="match status" value="1"/>
</dbReference>
<accession>A0A1I7K8Z8</accession>
<dbReference type="STRING" id="392015.SAMN05421543_11469"/>
<dbReference type="RefSeq" id="WP_342741626.1">
    <property type="nucleotide sequence ID" value="NZ_FPBV01000014.1"/>
</dbReference>
<reference evidence="7" key="1">
    <citation type="submission" date="2016-10" db="EMBL/GenBank/DDBJ databases">
        <authorList>
            <person name="Varghese N."/>
        </authorList>
    </citation>
    <scope>NUCLEOTIDE SEQUENCE [LARGE SCALE GENOMIC DNA]</scope>
    <source>
        <strain evidence="7">DSM 17980</strain>
    </source>
</reference>
<comment type="subunit">
    <text evidence="4">Homotetramer.</text>
</comment>